<organism evidence="12">
    <name type="scientific">Chlorella variabilis</name>
    <name type="common">Green alga</name>
    <dbReference type="NCBI Taxonomy" id="554065"/>
    <lineage>
        <taxon>Eukaryota</taxon>
        <taxon>Viridiplantae</taxon>
        <taxon>Chlorophyta</taxon>
        <taxon>core chlorophytes</taxon>
        <taxon>Trebouxiophyceae</taxon>
        <taxon>Chlorellales</taxon>
        <taxon>Chlorellaceae</taxon>
        <taxon>Chlorella clade</taxon>
        <taxon>Chlorella</taxon>
    </lineage>
</organism>
<dbReference type="InterPro" id="IPR011011">
    <property type="entry name" value="Znf_FYVE_PHD"/>
</dbReference>
<evidence type="ECO:0000313" key="12">
    <source>
        <dbReference type="Proteomes" id="UP000008141"/>
    </source>
</evidence>
<feature type="region of interest" description="Disordered" evidence="7">
    <location>
        <begin position="1469"/>
        <end position="1510"/>
    </location>
</feature>
<dbReference type="SMART" id="SM00184">
    <property type="entry name" value="RING"/>
    <property type="match status" value="1"/>
</dbReference>
<keyword evidence="3 5" id="KW-0863">Zinc-finger</keyword>
<dbReference type="InterPro" id="IPR052583">
    <property type="entry name" value="ATP-helicase/E3_Ub-Ligase"/>
</dbReference>
<dbReference type="EMBL" id="GL433837">
    <property type="protein sequence ID" value="EFN58609.1"/>
    <property type="molecule type" value="Genomic_DNA"/>
</dbReference>
<dbReference type="PANTHER" id="PTHR45865:SF1">
    <property type="entry name" value="E3 UBIQUITIN-PROTEIN LIGASE SHPRH"/>
    <property type="match status" value="1"/>
</dbReference>
<evidence type="ECO:0000256" key="1">
    <source>
        <dbReference type="ARBA" id="ARBA00008438"/>
    </source>
</evidence>
<dbReference type="RefSeq" id="XP_005850711.1">
    <property type="nucleotide sequence ID" value="XM_005850649.1"/>
</dbReference>
<evidence type="ECO:0000256" key="6">
    <source>
        <dbReference type="SAM" id="Coils"/>
    </source>
</evidence>
<dbReference type="GO" id="GO:0008270">
    <property type="term" value="F:zinc ion binding"/>
    <property type="evidence" value="ECO:0007669"/>
    <property type="project" value="UniProtKB-KW"/>
</dbReference>
<dbReference type="STRING" id="554065.E1Z690"/>
<dbReference type="InterPro" id="IPR019787">
    <property type="entry name" value="Znf_PHD-finger"/>
</dbReference>
<dbReference type="InterPro" id="IPR001965">
    <property type="entry name" value="Znf_PHD"/>
</dbReference>
<feature type="compositionally biased region" description="Basic and acidic residues" evidence="7">
    <location>
        <begin position="8"/>
        <end position="28"/>
    </location>
</feature>
<dbReference type="PROSITE" id="PS01359">
    <property type="entry name" value="ZF_PHD_1"/>
    <property type="match status" value="1"/>
</dbReference>
<feature type="region of interest" description="Disordered" evidence="7">
    <location>
        <begin position="1"/>
        <end position="76"/>
    </location>
</feature>
<keyword evidence="12" id="KW-1185">Reference proteome</keyword>
<evidence type="ECO:0000259" key="9">
    <source>
        <dbReference type="PROSITE" id="PS50089"/>
    </source>
</evidence>
<dbReference type="PROSITE" id="PS50206">
    <property type="entry name" value="RHODANESE_3"/>
    <property type="match status" value="1"/>
</dbReference>
<feature type="domain" description="RING-type" evidence="9">
    <location>
        <begin position="1538"/>
        <end position="1587"/>
    </location>
</feature>
<feature type="compositionally biased region" description="Basic and acidic residues" evidence="7">
    <location>
        <begin position="370"/>
        <end position="382"/>
    </location>
</feature>
<dbReference type="PROSITE" id="PS50089">
    <property type="entry name" value="ZF_RING_2"/>
    <property type="match status" value="1"/>
</dbReference>
<dbReference type="OrthoDB" id="423559at2759"/>
<dbReference type="InterPro" id="IPR001763">
    <property type="entry name" value="Rhodanese-like_dom"/>
</dbReference>
<evidence type="ECO:0008006" key="13">
    <source>
        <dbReference type="Google" id="ProtNLM"/>
    </source>
</evidence>
<dbReference type="InterPro" id="IPR001841">
    <property type="entry name" value="Znf_RING"/>
</dbReference>
<dbReference type="PROSITE" id="PS50016">
    <property type="entry name" value="ZF_PHD_2"/>
    <property type="match status" value="1"/>
</dbReference>
<dbReference type="PANTHER" id="PTHR45865">
    <property type="entry name" value="E3 UBIQUITIN-PROTEIN LIGASE SHPRH FAMILY MEMBER"/>
    <property type="match status" value="1"/>
</dbReference>
<dbReference type="InterPro" id="IPR013083">
    <property type="entry name" value="Znf_RING/FYVE/PHD"/>
</dbReference>
<dbReference type="InterPro" id="IPR038718">
    <property type="entry name" value="SNF2-like_sf"/>
</dbReference>
<proteinExistence type="inferred from homology"/>
<keyword evidence="2" id="KW-0479">Metal-binding</keyword>
<evidence type="ECO:0000259" key="10">
    <source>
        <dbReference type="PROSITE" id="PS50206"/>
    </source>
</evidence>
<evidence type="ECO:0000256" key="2">
    <source>
        <dbReference type="ARBA" id="ARBA00022723"/>
    </source>
</evidence>
<feature type="compositionally biased region" description="Basic residues" evidence="7">
    <location>
        <begin position="61"/>
        <end position="74"/>
    </location>
</feature>
<dbReference type="SMART" id="SM00487">
    <property type="entry name" value="DEXDc"/>
    <property type="match status" value="1"/>
</dbReference>
<dbReference type="Pfam" id="PF21325">
    <property type="entry name" value="SHPRH_helical-1st"/>
    <property type="match status" value="1"/>
</dbReference>
<dbReference type="InterPro" id="IPR018957">
    <property type="entry name" value="Znf_C3HC4_RING-type"/>
</dbReference>
<keyword evidence="4" id="KW-0862">Zinc</keyword>
<dbReference type="FunCoup" id="E1Z690">
    <property type="interactions" value="1464"/>
</dbReference>
<keyword evidence="6" id="KW-0175">Coiled coil</keyword>
<dbReference type="Gene3D" id="3.30.40.10">
    <property type="entry name" value="Zinc/RING finger domain, C3HC4 (zinc finger)"/>
    <property type="match status" value="2"/>
</dbReference>
<dbReference type="CDD" id="cd18070">
    <property type="entry name" value="DEXQc_SHPRH"/>
    <property type="match status" value="1"/>
</dbReference>
<dbReference type="InterPro" id="IPR000330">
    <property type="entry name" value="SNF2_N"/>
</dbReference>
<dbReference type="KEGG" id="cvr:CHLNCDRAFT_50422"/>
<dbReference type="InterPro" id="IPR048686">
    <property type="entry name" value="SHPRH_helical_1st"/>
</dbReference>
<evidence type="ECO:0000256" key="3">
    <source>
        <dbReference type="ARBA" id="ARBA00022771"/>
    </source>
</evidence>
<dbReference type="SUPFAM" id="SSF52540">
    <property type="entry name" value="P-loop containing nucleoside triphosphate hydrolases"/>
    <property type="match status" value="1"/>
</dbReference>
<gene>
    <name evidence="11" type="ORF">CHLNCDRAFT_50422</name>
</gene>
<dbReference type="SUPFAM" id="SSF57850">
    <property type="entry name" value="RING/U-box"/>
    <property type="match status" value="1"/>
</dbReference>
<dbReference type="InterPro" id="IPR027417">
    <property type="entry name" value="P-loop_NTPase"/>
</dbReference>
<evidence type="ECO:0000259" key="8">
    <source>
        <dbReference type="PROSITE" id="PS50016"/>
    </source>
</evidence>
<evidence type="ECO:0000256" key="4">
    <source>
        <dbReference type="ARBA" id="ARBA00022833"/>
    </source>
</evidence>
<name>E1Z690_CHLVA</name>
<protein>
    <recommendedName>
        <fullName evidence="13">RING-type domain-containing protein</fullName>
    </recommendedName>
</protein>
<dbReference type="GeneID" id="17358367"/>
<dbReference type="Pfam" id="PF00176">
    <property type="entry name" value="SNF2-rel_dom"/>
    <property type="match status" value="1"/>
</dbReference>
<dbReference type="InterPro" id="IPR014001">
    <property type="entry name" value="Helicase_ATP-bd"/>
</dbReference>
<dbReference type="Gene3D" id="3.40.50.10810">
    <property type="entry name" value="Tandem AAA-ATPase domain"/>
    <property type="match status" value="2"/>
</dbReference>
<evidence type="ECO:0000313" key="11">
    <source>
        <dbReference type="EMBL" id="EFN58609.1"/>
    </source>
</evidence>
<reference evidence="11 12" key="1">
    <citation type="journal article" date="2010" name="Plant Cell">
        <title>The Chlorella variabilis NC64A genome reveals adaptation to photosymbiosis, coevolution with viruses, and cryptic sex.</title>
        <authorList>
            <person name="Blanc G."/>
            <person name="Duncan G."/>
            <person name="Agarkova I."/>
            <person name="Borodovsky M."/>
            <person name="Gurnon J."/>
            <person name="Kuo A."/>
            <person name="Lindquist E."/>
            <person name="Lucas S."/>
            <person name="Pangilinan J."/>
            <person name="Polle J."/>
            <person name="Salamov A."/>
            <person name="Terry A."/>
            <person name="Yamada T."/>
            <person name="Dunigan D.D."/>
            <person name="Grigoriev I.V."/>
            <person name="Claverie J.M."/>
            <person name="Van Etten J.L."/>
        </authorList>
    </citation>
    <scope>NUCLEOTIDE SEQUENCE [LARGE SCALE GENOMIC DNA]</scope>
    <source>
        <strain evidence="11 12">NC64A</strain>
    </source>
</reference>
<dbReference type="GO" id="GO:0005524">
    <property type="term" value="F:ATP binding"/>
    <property type="evidence" value="ECO:0007669"/>
    <property type="project" value="InterPro"/>
</dbReference>
<dbReference type="SUPFAM" id="SSF57903">
    <property type="entry name" value="FYVE/PHD zinc finger"/>
    <property type="match status" value="1"/>
</dbReference>
<dbReference type="SMART" id="SM00249">
    <property type="entry name" value="PHD"/>
    <property type="match status" value="1"/>
</dbReference>
<dbReference type="CDD" id="cd16449">
    <property type="entry name" value="RING-HC"/>
    <property type="match status" value="1"/>
</dbReference>
<feature type="coiled-coil region" evidence="6">
    <location>
        <begin position="1119"/>
        <end position="1150"/>
    </location>
</feature>
<dbReference type="InterPro" id="IPR019786">
    <property type="entry name" value="Zinc_finger_PHD-type_CS"/>
</dbReference>
<feature type="domain" description="Rhodanese" evidence="10">
    <location>
        <begin position="523"/>
        <end position="565"/>
    </location>
</feature>
<comment type="similarity">
    <text evidence="1">Belongs to the SNF2/RAD54 helicase family. RAD16 subfamily.</text>
</comment>
<dbReference type="Pfam" id="PF00097">
    <property type="entry name" value="zf-C3HC4"/>
    <property type="match status" value="1"/>
</dbReference>
<sequence length="1718" mass="183150">MKRKRAPKRDVPRPEERNFLAPPEHDEGGGGDGGGGEGVDWAAGEAGLEDSDDSEGYAWRPVKRGHRHRRRRRVLGGEEDGPLTVAVQAAPPAEQRWRFAELAVEWREAGSSSSQQRLELEDGQLRLCLPPDGGDVRVHYQASGGALWLGATAAPPAEGEALLLLLKSGHLSCSVPALPSGASGSASGRLHLSLTDKAAADAAEHAEEQQQRQWHRQLLAVLRWLLPQLDPEQELELQSPQKQAELLASPLCSPRAAAGAAAAGFGNPAAAAGTAAAGLASPRSPGAAAGGVPGAAAGFDVSELYAAVKPTGREPELPACATAAYLLPTLRRYQARAAQWMVLREQGLVAAPGEAAAAAAAAGGSQAADIKAEEGHQARDGAEPPLHPLWRRVPCSAGGGDGSSSDAGACFFVNAYNGRISLERFPATPEVRGGILSDEMGLGKTVELLACIAAHPYTGPPPTFQKPQQGGQRGSKRRAARVACLCGATSEEGYEGLWLQCDSCDTWLHAACCGLRRAPPGDFVCGGCQRAAAAARVAQDCGATLVVCPTPILHQWRDEILRHIKPGALRLLIYEGQPQPGAGAASKVVTAAELAAADIVLTSYDVLRRDVNHCPDEAEQAGAGRSLRWRKKYEASGAGGWAYVGLRAAGCEVMPTPLTRLRWWRVCLDEAQMVESSTAKAAEMALKLHTVHRWCVTGTPVSRSLEDIYGLLAFLQASPYSNRHWWQRAVQQPYEAGSRAGRARLLSLLRPALGGLLWRSSKADVAHELGLPPQHHHLKSLQMSAIERHFYSRQHQECVAKARAALSSQLLAAATAAAAAHDGVAISDSREAGAGAAAAAEAGAAPASPPAVRLPPAATAAAGFEDRALTRREEASLLHPLLRLRQACCHPQVGGAGIRAVGPAGHNRSPMTMGEVLEVMLAKARVEAEDAQRLLLASLNGLAGLLLLQEQPVEAVRAYREALATIEQNKSLIRADKLQQLHTLTNLAAVLGPEGRSVEGAAPTLRDAWLETEAQEIREEYLAESLSRLTDAAQEVEEVQRHVQRCKAPLLQHVSAAEAEELLAGWYMRGVALIVAHGRDHHTQRAVAERIKEQVKEETMYLRSVSQNAASIASRFRDLHGLELAVKQEVRELGRAQAEATQELQRLQAACRAPPPALVELAATCSRCRAETAVAGRVCRHCRLEELFWSWEGWEGWEGGAWACLLSVHNARGPAHQLQTTICAGLSPPAAQAGRAFALYSKAREGGGRVTADDAIRQAQQATLFNRVGRGGLGEAAAEQLGGSIGDAGGEDEEGGHHLLLGAGRRDDAVAKTEIVRRPGDAENVLRLLLHQLRLVKKDLVMTAGKAHLELMEQYRRLYLKARALSLAQRQRLYAVDELEQCTMRIKLLSDNELRLKEGEEIYRVYEHEVPVRSTELSNDKASAELELHRKLGTLRYLTGIKAREAARAAAAAAAEAQVAAAAEEDAAAGPMGDGVEEAGTGAAGKHSVAPAAGAGRGEPGVDAGLPCQPAASEAGTTAAARGLVAAAAGEEDREDICPICHDRLGQEMVMLACAHRLCCRCSVALQERLPAGQPKASRRIECPVCRTRVPVSDLVYIDARLASPGGKVRRRSGRGCCRACGCCRGSMGHRQGMRLARACNWLMGGRLLTACATCELQRARGEEAEGEGDIEVKGSYGTKCGVFEHRTSLQQGKADWGISMATFCWKGMQRESRGEVS</sequence>
<feature type="domain" description="PHD-type" evidence="8">
    <location>
        <begin position="481"/>
        <end position="531"/>
    </location>
</feature>
<feature type="region of interest" description="Disordered" evidence="7">
    <location>
        <begin position="368"/>
        <end position="389"/>
    </location>
</feature>
<dbReference type="CDD" id="cd15517">
    <property type="entry name" value="PHD_TCF19_like"/>
    <property type="match status" value="1"/>
</dbReference>
<evidence type="ECO:0000256" key="5">
    <source>
        <dbReference type="PROSITE-ProRule" id="PRU00175"/>
    </source>
</evidence>
<dbReference type="eggNOG" id="KOG0298">
    <property type="taxonomic scope" value="Eukaryota"/>
</dbReference>
<accession>E1Z690</accession>
<dbReference type="InParanoid" id="E1Z690"/>
<dbReference type="Proteomes" id="UP000008141">
    <property type="component" value="Unassembled WGS sequence"/>
</dbReference>
<evidence type="ECO:0000256" key="7">
    <source>
        <dbReference type="SAM" id="MobiDB-lite"/>
    </source>
</evidence>